<evidence type="ECO:0000256" key="3">
    <source>
        <dbReference type="ARBA" id="ARBA00022692"/>
    </source>
</evidence>
<evidence type="ECO:0000313" key="8">
    <source>
        <dbReference type="EMBL" id="GJN03415.1"/>
    </source>
</evidence>
<dbReference type="AlphaFoldDB" id="A0AAV5D036"/>
<comment type="caution">
    <text evidence="8">The sequence shown here is derived from an EMBL/GenBank/DDBJ whole genome shotgun (WGS) entry which is preliminary data.</text>
</comment>
<evidence type="ECO:0000256" key="4">
    <source>
        <dbReference type="ARBA" id="ARBA00022792"/>
    </source>
</evidence>
<reference evidence="8" key="2">
    <citation type="submission" date="2021-12" db="EMBL/GenBank/DDBJ databases">
        <title>Resequencing data analysis of finger millet.</title>
        <authorList>
            <person name="Hatakeyama M."/>
            <person name="Aluri S."/>
            <person name="Balachadran M.T."/>
            <person name="Sivarajan S.R."/>
            <person name="Poveda L."/>
            <person name="Shimizu-Inatsugi R."/>
            <person name="Schlapbach R."/>
            <person name="Sreeman S.M."/>
            <person name="Shimizu K.K."/>
        </authorList>
    </citation>
    <scope>NUCLEOTIDE SEQUENCE</scope>
</reference>
<keyword evidence="9" id="KW-1185">Reference proteome</keyword>
<dbReference type="GO" id="GO:0030150">
    <property type="term" value="P:protein import into mitochondrial matrix"/>
    <property type="evidence" value="ECO:0007669"/>
    <property type="project" value="TreeGrafter"/>
</dbReference>
<evidence type="ECO:0000313" key="9">
    <source>
        <dbReference type="Proteomes" id="UP001054889"/>
    </source>
</evidence>
<protein>
    <submittedName>
        <fullName evidence="8">Uncharacterized protein</fullName>
    </submittedName>
</protein>
<gene>
    <name evidence="8" type="primary">ga20857</name>
    <name evidence="8" type="ORF">PR202_ga20857</name>
</gene>
<dbReference type="EMBL" id="BQKI01000010">
    <property type="protein sequence ID" value="GJN03415.1"/>
    <property type="molecule type" value="Genomic_DNA"/>
</dbReference>
<dbReference type="Pfam" id="PF02466">
    <property type="entry name" value="Tim17"/>
    <property type="match status" value="2"/>
</dbReference>
<keyword evidence="7" id="KW-0472">Membrane</keyword>
<sequence length="294" mass="31147">MPICDELPEFRYRLIDYVGLSYLIGAGGSSAFHLVRGLRNSPSSGRLAGAVRAVGANVPPFAAGCVAYAAVYCAVESAVSRARRRDQDHWNSIAAGAVTSGLFQVHRGAAAAARSTLFGATLFAATAVFEVSLGRLVSLVPQIHRHRHRSEEIPIRDKLLEFRHRLIDYVGVTYLNGAGGGSVFHLIRGLHNSPSGGHLACAVHAIGMNVPRLAGTGGAYAAVFYAIETAVSHARQRDQDHWDSIAASAATSGLSRVRRGTTAAACSSLFGATLIARAAVFELSLCRLVSWLDP</sequence>
<name>A0AAV5D036_ELECO</name>
<accession>A0AAV5D036</accession>
<evidence type="ECO:0000256" key="5">
    <source>
        <dbReference type="ARBA" id="ARBA00022989"/>
    </source>
</evidence>
<dbReference type="PANTHER" id="PTHR10485">
    <property type="entry name" value="MITOCHONDRIAL IMPORT INNER MEMBRANE TRANSLOCASE SUBUNIT TIM-17"/>
    <property type="match status" value="1"/>
</dbReference>
<organism evidence="8 9">
    <name type="scientific">Eleusine coracana subsp. coracana</name>
    <dbReference type="NCBI Taxonomy" id="191504"/>
    <lineage>
        <taxon>Eukaryota</taxon>
        <taxon>Viridiplantae</taxon>
        <taxon>Streptophyta</taxon>
        <taxon>Embryophyta</taxon>
        <taxon>Tracheophyta</taxon>
        <taxon>Spermatophyta</taxon>
        <taxon>Magnoliopsida</taxon>
        <taxon>Liliopsida</taxon>
        <taxon>Poales</taxon>
        <taxon>Poaceae</taxon>
        <taxon>PACMAD clade</taxon>
        <taxon>Chloridoideae</taxon>
        <taxon>Cynodonteae</taxon>
        <taxon>Eleusininae</taxon>
        <taxon>Eleusine</taxon>
    </lineage>
</organism>
<dbReference type="GO" id="GO:0008320">
    <property type="term" value="F:protein transmembrane transporter activity"/>
    <property type="evidence" value="ECO:0007669"/>
    <property type="project" value="TreeGrafter"/>
</dbReference>
<proteinExistence type="inferred from homology"/>
<evidence type="ECO:0000256" key="2">
    <source>
        <dbReference type="ARBA" id="ARBA00008444"/>
    </source>
</evidence>
<evidence type="ECO:0000256" key="1">
    <source>
        <dbReference type="ARBA" id="ARBA00004448"/>
    </source>
</evidence>
<keyword evidence="4" id="KW-0999">Mitochondrion inner membrane</keyword>
<evidence type="ECO:0000256" key="6">
    <source>
        <dbReference type="ARBA" id="ARBA00023128"/>
    </source>
</evidence>
<keyword evidence="5" id="KW-1133">Transmembrane helix</keyword>
<keyword evidence="6" id="KW-0496">Mitochondrion</keyword>
<evidence type="ECO:0000256" key="7">
    <source>
        <dbReference type="ARBA" id="ARBA00023136"/>
    </source>
</evidence>
<dbReference type="Proteomes" id="UP001054889">
    <property type="component" value="Unassembled WGS sequence"/>
</dbReference>
<comment type="subcellular location">
    <subcellularLocation>
        <location evidence="1">Mitochondrion inner membrane</location>
        <topology evidence="1">Multi-pass membrane protein</topology>
    </subcellularLocation>
</comment>
<dbReference type="GO" id="GO:0005744">
    <property type="term" value="C:TIM23 mitochondrial import inner membrane translocase complex"/>
    <property type="evidence" value="ECO:0007669"/>
    <property type="project" value="TreeGrafter"/>
</dbReference>
<comment type="similarity">
    <text evidence="2">Belongs to the Tim17/Tim22/Tim23 family.</text>
</comment>
<keyword evidence="3" id="KW-0812">Transmembrane</keyword>
<dbReference type="PANTHER" id="PTHR10485:SF13">
    <property type="match status" value="1"/>
</dbReference>
<reference evidence="8" key="1">
    <citation type="journal article" date="2018" name="DNA Res.">
        <title>Multiple hybrid de novo genome assembly of finger millet, an orphan allotetraploid crop.</title>
        <authorList>
            <person name="Hatakeyama M."/>
            <person name="Aluri S."/>
            <person name="Balachadran M.T."/>
            <person name="Sivarajan S.R."/>
            <person name="Patrignani A."/>
            <person name="Gruter S."/>
            <person name="Poveda L."/>
            <person name="Shimizu-Inatsugi R."/>
            <person name="Baeten J."/>
            <person name="Francoijs K.J."/>
            <person name="Nataraja K.N."/>
            <person name="Reddy Y.A.N."/>
            <person name="Phadnis S."/>
            <person name="Ravikumar R.L."/>
            <person name="Schlapbach R."/>
            <person name="Sreeman S.M."/>
            <person name="Shimizu K.K."/>
        </authorList>
    </citation>
    <scope>NUCLEOTIDE SEQUENCE</scope>
</reference>